<dbReference type="OrthoDB" id="10017160at2759"/>
<evidence type="ECO:0008006" key="3">
    <source>
        <dbReference type="Google" id="ProtNLM"/>
    </source>
</evidence>
<dbReference type="AlphaFoldDB" id="A0A4C1XDZ3"/>
<proteinExistence type="predicted"/>
<comment type="caution">
    <text evidence="1">The sequence shown here is derived from an EMBL/GenBank/DDBJ whole genome shotgun (WGS) entry which is preliminary data.</text>
</comment>
<accession>A0A4C1XDZ3</accession>
<gene>
    <name evidence="1" type="ORF">EVAR_98301_1</name>
</gene>
<reference evidence="1 2" key="1">
    <citation type="journal article" date="2019" name="Commun. Biol.">
        <title>The bagworm genome reveals a unique fibroin gene that provides high tensile strength.</title>
        <authorList>
            <person name="Kono N."/>
            <person name="Nakamura H."/>
            <person name="Ohtoshi R."/>
            <person name="Tomita M."/>
            <person name="Numata K."/>
            <person name="Arakawa K."/>
        </authorList>
    </citation>
    <scope>NUCLEOTIDE SEQUENCE [LARGE SCALE GENOMIC DNA]</scope>
</reference>
<dbReference type="Proteomes" id="UP000299102">
    <property type="component" value="Unassembled WGS sequence"/>
</dbReference>
<evidence type="ECO:0000313" key="1">
    <source>
        <dbReference type="EMBL" id="GBP60405.1"/>
    </source>
</evidence>
<protein>
    <recommendedName>
        <fullName evidence="3">Mariner Mos1 transposase</fullName>
    </recommendedName>
</protein>
<sequence length="260" mass="28300">MTIVVNHSGELPTSAESASLVAPPAPPARRPACARAPRRVYFTTSSAGRTNGQIGVAVASVAGGMRAARAAARHLNSTATAVPSYNIYDMNIKLVVYEVKGSGAKEASGVRLGCPLVRSLSKWVLSRAASLKKSISEECNSACTCMFIMHERTRSVLTPALRRAGVCFAFSPHRGLPFLSVEFCNGRSSTLVNNKNINAVHCVIETDKHETYHEIQTSLSIGNEQMQSILRTHFGMKKVVKKRWISYNQKTYRDGKAMLT</sequence>
<keyword evidence="2" id="KW-1185">Reference proteome</keyword>
<evidence type="ECO:0000313" key="2">
    <source>
        <dbReference type="Proteomes" id="UP000299102"/>
    </source>
</evidence>
<dbReference type="EMBL" id="BGZK01000787">
    <property type="protein sequence ID" value="GBP60405.1"/>
    <property type="molecule type" value="Genomic_DNA"/>
</dbReference>
<name>A0A4C1XDZ3_EUMVA</name>
<organism evidence="1 2">
    <name type="scientific">Eumeta variegata</name>
    <name type="common">Bagworm moth</name>
    <name type="synonym">Eumeta japonica</name>
    <dbReference type="NCBI Taxonomy" id="151549"/>
    <lineage>
        <taxon>Eukaryota</taxon>
        <taxon>Metazoa</taxon>
        <taxon>Ecdysozoa</taxon>
        <taxon>Arthropoda</taxon>
        <taxon>Hexapoda</taxon>
        <taxon>Insecta</taxon>
        <taxon>Pterygota</taxon>
        <taxon>Neoptera</taxon>
        <taxon>Endopterygota</taxon>
        <taxon>Lepidoptera</taxon>
        <taxon>Glossata</taxon>
        <taxon>Ditrysia</taxon>
        <taxon>Tineoidea</taxon>
        <taxon>Psychidae</taxon>
        <taxon>Oiketicinae</taxon>
        <taxon>Eumeta</taxon>
    </lineage>
</organism>